<dbReference type="Pfam" id="PF07707">
    <property type="entry name" value="BACK"/>
    <property type="match status" value="1"/>
</dbReference>
<proteinExistence type="predicted"/>
<reference evidence="3 4" key="1">
    <citation type="submission" date="2021-06" db="EMBL/GenBank/DDBJ databases">
        <title>Caerostris extrusa draft genome.</title>
        <authorList>
            <person name="Kono N."/>
            <person name="Arakawa K."/>
        </authorList>
    </citation>
    <scope>NUCLEOTIDE SEQUENCE [LARGE SCALE GENOMIC DNA]</scope>
</reference>
<dbReference type="PANTHER" id="PTHR45774">
    <property type="entry name" value="BTB/POZ DOMAIN-CONTAINING"/>
    <property type="match status" value="1"/>
</dbReference>
<protein>
    <recommendedName>
        <fullName evidence="2">BTB domain-containing protein</fullName>
    </recommendedName>
</protein>
<accession>A0AAV4NKU4</accession>
<gene>
    <name evidence="3" type="ORF">CEXT_204091</name>
</gene>
<dbReference type="InterPro" id="IPR000210">
    <property type="entry name" value="BTB/POZ_dom"/>
</dbReference>
<evidence type="ECO:0000256" key="1">
    <source>
        <dbReference type="SAM" id="MobiDB-lite"/>
    </source>
</evidence>
<dbReference type="Proteomes" id="UP001054945">
    <property type="component" value="Unassembled WGS sequence"/>
</dbReference>
<dbReference type="PANTHER" id="PTHR45774:SF4">
    <property type="entry name" value="AXUNDEAD, ISOFORM F"/>
    <property type="match status" value="1"/>
</dbReference>
<comment type="caution">
    <text evidence="3">The sequence shown here is derived from an EMBL/GenBank/DDBJ whole genome shotgun (WGS) entry which is preliminary data.</text>
</comment>
<dbReference type="SUPFAM" id="SSF54695">
    <property type="entry name" value="POZ domain"/>
    <property type="match status" value="1"/>
</dbReference>
<keyword evidence="4" id="KW-1185">Reference proteome</keyword>
<feature type="domain" description="BTB" evidence="2">
    <location>
        <begin position="24"/>
        <end position="95"/>
    </location>
</feature>
<dbReference type="Pfam" id="PF00651">
    <property type="entry name" value="BTB"/>
    <property type="match status" value="1"/>
</dbReference>
<sequence>MTHTFKPSPVHGAGATLFMNEHCSDITIIITEDCTVWRFPAHSTVLAAQSIVFHRMLDSDFIEKKTQEIVLQDMVPSTLKKLLRYMYLGDAIFEDWKEAIELLKAAHKYQMESLVQKCAHYLQDNIDLSNVCYIYSKAVTYTLSPLGNICLEVILGTGCIVLRSQGFEYLNKESIMAIISSYSLNVDGEMCVVNALLRWAVMECCRQNKPLTEESIVEIMVPFLLVSETGTVNSTIFELNLAEVTEITTSLPGVSSKPMFETEVLLKKPVLSPTSNCIQIEPSQQQSLTETQSMPYPVPKDWINAK</sequence>
<dbReference type="AlphaFoldDB" id="A0AAV4NKU4"/>
<dbReference type="Gene3D" id="3.30.710.10">
    <property type="entry name" value="Potassium Channel Kv1.1, Chain A"/>
    <property type="match status" value="1"/>
</dbReference>
<organism evidence="3 4">
    <name type="scientific">Caerostris extrusa</name>
    <name type="common">Bark spider</name>
    <name type="synonym">Caerostris bankana</name>
    <dbReference type="NCBI Taxonomy" id="172846"/>
    <lineage>
        <taxon>Eukaryota</taxon>
        <taxon>Metazoa</taxon>
        <taxon>Ecdysozoa</taxon>
        <taxon>Arthropoda</taxon>
        <taxon>Chelicerata</taxon>
        <taxon>Arachnida</taxon>
        <taxon>Araneae</taxon>
        <taxon>Araneomorphae</taxon>
        <taxon>Entelegynae</taxon>
        <taxon>Araneoidea</taxon>
        <taxon>Araneidae</taxon>
        <taxon>Caerostris</taxon>
    </lineage>
</organism>
<evidence type="ECO:0000259" key="2">
    <source>
        <dbReference type="PROSITE" id="PS50097"/>
    </source>
</evidence>
<feature type="region of interest" description="Disordered" evidence="1">
    <location>
        <begin position="284"/>
        <end position="306"/>
    </location>
</feature>
<evidence type="ECO:0000313" key="3">
    <source>
        <dbReference type="EMBL" id="GIX84979.1"/>
    </source>
</evidence>
<dbReference type="Gene3D" id="1.25.40.420">
    <property type="match status" value="1"/>
</dbReference>
<feature type="compositionally biased region" description="Polar residues" evidence="1">
    <location>
        <begin position="284"/>
        <end position="294"/>
    </location>
</feature>
<dbReference type="GO" id="GO:0005829">
    <property type="term" value="C:cytosol"/>
    <property type="evidence" value="ECO:0007669"/>
    <property type="project" value="TreeGrafter"/>
</dbReference>
<dbReference type="GO" id="GO:0022008">
    <property type="term" value="P:neurogenesis"/>
    <property type="evidence" value="ECO:0007669"/>
    <property type="project" value="TreeGrafter"/>
</dbReference>
<dbReference type="InterPro" id="IPR011705">
    <property type="entry name" value="BACK"/>
</dbReference>
<name>A0AAV4NKU4_CAEEX</name>
<dbReference type="SMART" id="SM00225">
    <property type="entry name" value="BTB"/>
    <property type="match status" value="1"/>
</dbReference>
<dbReference type="PROSITE" id="PS50097">
    <property type="entry name" value="BTB"/>
    <property type="match status" value="1"/>
</dbReference>
<dbReference type="InterPro" id="IPR011333">
    <property type="entry name" value="SKP1/BTB/POZ_sf"/>
</dbReference>
<dbReference type="EMBL" id="BPLR01003468">
    <property type="protein sequence ID" value="GIX84979.1"/>
    <property type="molecule type" value="Genomic_DNA"/>
</dbReference>
<evidence type="ECO:0000313" key="4">
    <source>
        <dbReference type="Proteomes" id="UP001054945"/>
    </source>
</evidence>